<feature type="compositionally biased region" description="Basic and acidic residues" evidence="1">
    <location>
        <begin position="118"/>
        <end position="129"/>
    </location>
</feature>
<keyword evidence="4" id="KW-1185">Reference proteome</keyword>
<evidence type="ECO:0000256" key="1">
    <source>
        <dbReference type="SAM" id="MobiDB-lite"/>
    </source>
</evidence>
<gene>
    <name evidence="3" type="ORF">IW249_006095</name>
</gene>
<name>A0ABS0KAL3_9ACTN</name>
<feature type="region of interest" description="Disordered" evidence="1">
    <location>
        <begin position="1"/>
        <end position="22"/>
    </location>
</feature>
<keyword evidence="2" id="KW-0472">Membrane</keyword>
<evidence type="ECO:0000313" key="3">
    <source>
        <dbReference type="EMBL" id="MBG6105681.1"/>
    </source>
</evidence>
<evidence type="ECO:0000313" key="4">
    <source>
        <dbReference type="Proteomes" id="UP000631791"/>
    </source>
</evidence>
<feature type="compositionally biased region" description="Basic and acidic residues" evidence="1">
    <location>
        <begin position="86"/>
        <end position="105"/>
    </location>
</feature>
<organism evidence="3 4">
    <name type="scientific">Micromonospora vinacea</name>
    <dbReference type="NCBI Taxonomy" id="709878"/>
    <lineage>
        <taxon>Bacteria</taxon>
        <taxon>Bacillati</taxon>
        <taxon>Actinomycetota</taxon>
        <taxon>Actinomycetes</taxon>
        <taxon>Micromonosporales</taxon>
        <taxon>Micromonosporaceae</taxon>
        <taxon>Micromonospora</taxon>
    </lineage>
</organism>
<feature type="compositionally biased region" description="Low complexity" evidence="1">
    <location>
        <begin position="9"/>
        <end position="22"/>
    </location>
</feature>
<feature type="transmembrane region" description="Helical" evidence="2">
    <location>
        <begin position="32"/>
        <end position="49"/>
    </location>
</feature>
<keyword evidence="2" id="KW-1133">Transmembrane helix</keyword>
<dbReference type="Proteomes" id="UP000631791">
    <property type="component" value="Unassembled WGS sequence"/>
</dbReference>
<comment type="caution">
    <text evidence="3">The sequence shown here is derived from an EMBL/GenBank/DDBJ whole genome shotgun (WGS) entry which is preliminary data.</text>
</comment>
<evidence type="ECO:0000256" key="2">
    <source>
        <dbReference type="SAM" id="Phobius"/>
    </source>
</evidence>
<proteinExistence type="predicted"/>
<dbReference type="RefSeq" id="WP_196923948.1">
    <property type="nucleotide sequence ID" value="NZ_JADOTY010000001.1"/>
</dbReference>
<keyword evidence="2" id="KW-0812">Transmembrane</keyword>
<dbReference type="EMBL" id="JADOTY010000001">
    <property type="protein sequence ID" value="MBG6105681.1"/>
    <property type="molecule type" value="Genomic_DNA"/>
</dbReference>
<accession>A0ABS0KAL3</accession>
<reference evidence="3 4" key="1">
    <citation type="submission" date="2020-11" db="EMBL/GenBank/DDBJ databases">
        <title>Sequencing the genomes of 1000 actinobacteria strains.</title>
        <authorList>
            <person name="Klenk H.-P."/>
        </authorList>
    </citation>
    <scope>NUCLEOTIDE SEQUENCE [LARGE SCALE GENOMIC DNA]</scope>
    <source>
        <strain evidence="3 4">DSM 101695</strain>
    </source>
</reference>
<protein>
    <submittedName>
        <fullName evidence="3">Uncharacterized protein</fullName>
    </submittedName>
</protein>
<feature type="region of interest" description="Disordered" evidence="1">
    <location>
        <begin position="330"/>
        <end position="369"/>
    </location>
</feature>
<sequence length="389" mass="39334">MRSPVNGTPSASAPERSAPPAAGRLRRLARRLVLIAAAVGAGFVVAALFQGPAAADGMRSGSGDEPHRRIGGLVESVARLAVADRPSQDRHRAATADDSRQDKSRAPLAGPIAGVVTPREKAPSTEPRRPTSAPPVSVPLHRVGASVAPRAAERERLRPASVARAAHRSRLDLSRPSTDPPRQPATAVPDASAVHAPADSPVVGLVTAPLPYVVDIVSTVPIRPVVMALLRVADAVLPPALCPVIVPGTAPALPVPPALGPTAVPVTEPAPVPTVPTPPAGPALASVRVAVPSTPAAPPPMSVVGTTRSTAQTRHLAARPAPVAARGVLPGEPVAPADQDAAGVDNGSTPGPGLVRPLDRQSHLGAGQPCDLVPFLVESQTPSAIARPG</sequence>
<feature type="region of interest" description="Disordered" evidence="1">
    <location>
        <begin position="83"/>
        <end position="191"/>
    </location>
</feature>